<feature type="transmembrane region" description="Helical" evidence="9">
    <location>
        <begin position="160"/>
        <end position="176"/>
    </location>
</feature>
<comment type="subcellular location">
    <subcellularLocation>
        <location evidence="1">Cell membrane</location>
        <topology evidence="1">Multi-pass membrane protein</topology>
    </subcellularLocation>
</comment>
<dbReference type="PANTHER" id="PTHR43394">
    <property type="entry name" value="ATP-DEPENDENT PERMEASE MDL1, MITOCHONDRIAL"/>
    <property type="match status" value="1"/>
</dbReference>
<dbReference type="CDD" id="cd18548">
    <property type="entry name" value="ABC_6TM_Tm287_like"/>
    <property type="match status" value="1"/>
</dbReference>
<dbReference type="FunFam" id="3.40.50.300:FF:000221">
    <property type="entry name" value="Multidrug ABC transporter ATP-binding protein"/>
    <property type="match status" value="1"/>
</dbReference>
<dbReference type="InterPro" id="IPR003439">
    <property type="entry name" value="ABC_transporter-like_ATP-bd"/>
</dbReference>
<dbReference type="GO" id="GO:0005886">
    <property type="term" value="C:plasma membrane"/>
    <property type="evidence" value="ECO:0007669"/>
    <property type="project" value="UniProtKB-SubCell"/>
</dbReference>
<feature type="transmembrane region" description="Helical" evidence="9">
    <location>
        <begin position="182"/>
        <end position="200"/>
    </location>
</feature>
<keyword evidence="3" id="KW-1003">Cell membrane</keyword>
<keyword evidence="8 9" id="KW-0472">Membrane</keyword>
<sequence length="601" mass="66351">MSYPFLISKRKTARLDTGTGEMGGLRNMKTLLPYIRRYQKDAWLATLAVVALVFATLWQPRLLQTVMDAILRNDKTTVWQEGIMLIALALLGIAAGIVNTVYSARVALGVATDLRADLYRKVQTFAYADVEKFSASNLVVRMTNDINQVQQIVMAGFQQVSRIPLLFAGAFILAMMTMPEQWWVLLMMMAIIVIVSLFSFQRMGKYFAQTQQDIENVNTIARENLMGIRVVKSFVQEPNEIKKFSRASDRLTDVTAKIGYLFAILMPVFFLTANLAIVLSVYLVGQSITAHPAYLAAIVSFTSYLMQILFAVINGGFMMTFASRAIISLGRIGAVMNTTPSMTYVPANDDIQVNGDIAFEHVTFTYPGDEKPTLQDVSFSIHSGDMLGIVGATGSGKTTLALLIARLFDPDSGVVKIGGIDVRQLPEKTLRDTIAYVLQRSALFSGTIAGNLKQVQPDATLPQMKWAANVAQAAEFIDRLPQTYNAPVEERSSNFSGGQKQRLTITRGVIADPKILILDDATSALDARSEKLVQEALDRELKKTTTIVIAEKIASILRADKILVLDHGRIVGSGTHHELVRNNAVYQEIYQTQKAREEGLA</sequence>
<evidence type="ECO:0000256" key="7">
    <source>
        <dbReference type="ARBA" id="ARBA00022989"/>
    </source>
</evidence>
<keyword evidence="6" id="KW-0067">ATP-binding</keyword>
<dbReference type="PANTHER" id="PTHR43394:SF1">
    <property type="entry name" value="ATP-BINDING CASSETTE SUB-FAMILY B MEMBER 10, MITOCHONDRIAL"/>
    <property type="match status" value="1"/>
</dbReference>
<name>U4TRA4_9LACO</name>
<keyword evidence="4 9" id="KW-0812">Transmembrane</keyword>
<keyword evidence="13" id="KW-1185">Reference proteome</keyword>
<feature type="transmembrane region" description="Helical" evidence="9">
    <location>
        <begin position="78"/>
        <end position="98"/>
    </location>
</feature>
<dbReference type="GO" id="GO:0005524">
    <property type="term" value="F:ATP binding"/>
    <property type="evidence" value="ECO:0007669"/>
    <property type="project" value="UniProtKB-KW"/>
</dbReference>
<dbReference type="GO" id="GO:0015421">
    <property type="term" value="F:ABC-type oligopeptide transporter activity"/>
    <property type="evidence" value="ECO:0007669"/>
    <property type="project" value="TreeGrafter"/>
</dbReference>
<dbReference type="STRING" id="1231336.L248_2061"/>
<feature type="transmembrane region" description="Helical" evidence="9">
    <location>
        <begin position="304"/>
        <end position="327"/>
    </location>
</feature>
<evidence type="ECO:0000256" key="9">
    <source>
        <dbReference type="SAM" id="Phobius"/>
    </source>
</evidence>
<dbReference type="HOGENOM" id="CLU_000604_84_3_9"/>
<evidence type="ECO:0000259" key="11">
    <source>
        <dbReference type="PROSITE" id="PS50929"/>
    </source>
</evidence>
<dbReference type="InterPro" id="IPR027417">
    <property type="entry name" value="P-loop_NTPase"/>
</dbReference>
<evidence type="ECO:0000313" key="12">
    <source>
        <dbReference type="EMBL" id="ERL65985.1"/>
    </source>
</evidence>
<dbReference type="eggNOG" id="COG1132">
    <property type="taxonomic scope" value="Bacteria"/>
</dbReference>
<evidence type="ECO:0000256" key="5">
    <source>
        <dbReference type="ARBA" id="ARBA00022741"/>
    </source>
</evidence>
<feature type="transmembrane region" description="Helical" evidence="9">
    <location>
        <begin position="260"/>
        <end position="284"/>
    </location>
</feature>
<dbReference type="SUPFAM" id="SSF52540">
    <property type="entry name" value="P-loop containing nucleoside triphosphate hydrolases"/>
    <property type="match status" value="1"/>
</dbReference>
<accession>U4TRA4</accession>
<keyword evidence="5" id="KW-0547">Nucleotide-binding</keyword>
<evidence type="ECO:0000256" key="3">
    <source>
        <dbReference type="ARBA" id="ARBA00022475"/>
    </source>
</evidence>
<dbReference type="InterPro" id="IPR003593">
    <property type="entry name" value="AAA+_ATPase"/>
</dbReference>
<protein>
    <submittedName>
        <fullName evidence="12">ABC transporter B family member 13</fullName>
    </submittedName>
</protein>
<dbReference type="InterPro" id="IPR036640">
    <property type="entry name" value="ABC1_TM_sf"/>
</dbReference>
<dbReference type="AlphaFoldDB" id="U4TRA4"/>
<dbReference type="Gene3D" id="3.40.50.300">
    <property type="entry name" value="P-loop containing nucleotide triphosphate hydrolases"/>
    <property type="match status" value="1"/>
</dbReference>
<dbReference type="InterPro" id="IPR011527">
    <property type="entry name" value="ABC1_TM_dom"/>
</dbReference>
<reference evidence="13" key="1">
    <citation type="journal article" date="2013" name="Genome Announc.">
        <title>Whole-Genome Sequencing of Lactobacillus shenzhenensis Strain LY-73T.</title>
        <authorList>
            <person name="Lin Z."/>
            <person name="Liu Z."/>
            <person name="Yang R."/>
            <person name="Zou Y."/>
            <person name="Wan D."/>
            <person name="Chen J."/>
            <person name="Guo M."/>
            <person name="Zhao J."/>
            <person name="Fang C."/>
            <person name="Yang R."/>
            <person name="Liu F."/>
        </authorList>
    </citation>
    <scope>NUCLEOTIDE SEQUENCE [LARGE SCALE GENOMIC DNA]</scope>
    <source>
        <strain evidence="13">LY-73</strain>
    </source>
</reference>
<feature type="transmembrane region" description="Helical" evidence="9">
    <location>
        <begin position="42"/>
        <end position="58"/>
    </location>
</feature>
<dbReference type="Proteomes" id="UP000030647">
    <property type="component" value="Unassembled WGS sequence"/>
</dbReference>
<dbReference type="SUPFAM" id="SSF90123">
    <property type="entry name" value="ABC transporter transmembrane region"/>
    <property type="match status" value="1"/>
</dbReference>
<gene>
    <name evidence="12" type="ORF">L248_2061</name>
</gene>
<proteinExistence type="predicted"/>
<evidence type="ECO:0000256" key="1">
    <source>
        <dbReference type="ARBA" id="ARBA00004651"/>
    </source>
</evidence>
<dbReference type="Gene3D" id="1.20.1560.10">
    <property type="entry name" value="ABC transporter type 1, transmembrane domain"/>
    <property type="match status" value="1"/>
</dbReference>
<evidence type="ECO:0000256" key="8">
    <source>
        <dbReference type="ARBA" id="ARBA00023136"/>
    </source>
</evidence>
<evidence type="ECO:0000256" key="2">
    <source>
        <dbReference type="ARBA" id="ARBA00022448"/>
    </source>
</evidence>
<feature type="domain" description="ABC transmembrane type-1" evidence="11">
    <location>
        <begin position="43"/>
        <end position="324"/>
    </location>
</feature>
<organism evidence="12 13">
    <name type="scientific">Schleiferilactobacillus shenzhenensis LY-73</name>
    <dbReference type="NCBI Taxonomy" id="1231336"/>
    <lineage>
        <taxon>Bacteria</taxon>
        <taxon>Bacillati</taxon>
        <taxon>Bacillota</taxon>
        <taxon>Bacilli</taxon>
        <taxon>Lactobacillales</taxon>
        <taxon>Lactobacillaceae</taxon>
        <taxon>Schleiferilactobacillus</taxon>
    </lineage>
</organism>
<dbReference type="Pfam" id="PF00005">
    <property type="entry name" value="ABC_tran"/>
    <property type="match status" value="1"/>
</dbReference>
<evidence type="ECO:0000256" key="6">
    <source>
        <dbReference type="ARBA" id="ARBA00022840"/>
    </source>
</evidence>
<evidence type="ECO:0000313" key="13">
    <source>
        <dbReference type="Proteomes" id="UP000030647"/>
    </source>
</evidence>
<evidence type="ECO:0000256" key="4">
    <source>
        <dbReference type="ARBA" id="ARBA00022692"/>
    </source>
</evidence>
<dbReference type="EMBL" id="KI271584">
    <property type="protein sequence ID" value="ERL65985.1"/>
    <property type="molecule type" value="Genomic_DNA"/>
</dbReference>
<feature type="domain" description="ABC transporter" evidence="10">
    <location>
        <begin position="357"/>
        <end position="592"/>
    </location>
</feature>
<dbReference type="GO" id="GO:0016887">
    <property type="term" value="F:ATP hydrolysis activity"/>
    <property type="evidence" value="ECO:0007669"/>
    <property type="project" value="InterPro"/>
</dbReference>
<keyword evidence="7 9" id="KW-1133">Transmembrane helix</keyword>
<dbReference type="InterPro" id="IPR039421">
    <property type="entry name" value="Type_1_exporter"/>
</dbReference>
<dbReference type="PROSITE" id="PS50929">
    <property type="entry name" value="ABC_TM1F"/>
    <property type="match status" value="1"/>
</dbReference>
<keyword evidence="2" id="KW-0813">Transport</keyword>
<dbReference type="SMART" id="SM00382">
    <property type="entry name" value="AAA"/>
    <property type="match status" value="1"/>
</dbReference>
<dbReference type="Pfam" id="PF00664">
    <property type="entry name" value="ABC_membrane"/>
    <property type="match status" value="1"/>
</dbReference>
<evidence type="ECO:0000259" key="10">
    <source>
        <dbReference type="PROSITE" id="PS50893"/>
    </source>
</evidence>
<dbReference type="PROSITE" id="PS50893">
    <property type="entry name" value="ABC_TRANSPORTER_2"/>
    <property type="match status" value="1"/>
</dbReference>